<dbReference type="GO" id="GO:0000049">
    <property type="term" value="F:tRNA binding"/>
    <property type="evidence" value="ECO:0007669"/>
    <property type="project" value="UniProtKB-KW"/>
</dbReference>
<dbReference type="InterPro" id="IPR001269">
    <property type="entry name" value="DUS_fam"/>
</dbReference>
<keyword evidence="8" id="KW-0694">RNA-binding</keyword>
<dbReference type="EC" id="1.3.1.-" evidence="12"/>
<reference evidence="16 17" key="1">
    <citation type="submission" date="2019-10" db="EMBL/GenBank/DDBJ databases">
        <title>Whole-genome sequence of the extremophile Heliorestis acidaminivorans DSM 24790.</title>
        <authorList>
            <person name="Kyndt J.A."/>
            <person name="Meyer T.E."/>
        </authorList>
    </citation>
    <scope>NUCLEOTIDE SEQUENCE [LARGE SCALE GENOMIC DNA]</scope>
    <source>
        <strain evidence="16 17">DSM 24790</strain>
    </source>
</reference>
<keyword evidence="6 12" id="KW-0819">tRNA processing</keyword>
<evidence type="ECO:0000256" key="7">
    <source>
        <dbReference type="ARBA" id="ARBA00022857"/>
    </source>
</evidence>
<feature type="domain" description="DUS-like FMN-binding" evidence="15">
    <location>
        <begin position="1"/>
        <end position="293"/>
    </location>
</feature>
<proteinExistence type="inferred from homology"/>
<evidence type="ECO:0000256" key="5">
    <source>
        <dbReference type="ARBA" id="ARBA00022643"/>
    </source>
</evidence>
<feature type="binding site" evidence="14">
    <location>
        <position position="54"/>
    </location>
    <ligand>
        <name>FMN</name>
        <dbReference type="ChEBI" id="CHEBI:58210"/>
    </ligand>
</feature>
<dbReference type="NCBIfam" id="TIGR00737">
    <property type="entry name" value="nifR3_yhdG"/>
    <property type="match status" value="1"/>
</dbReference>
<keyword evidence="4 12" id="KW-0285">Flavoprotein</keyword>
<dbReference type="EMBL" id="WBXO01000004">
    <property type="protein sequence ID" value="KAB2953125.1"/>
    <property type="molecule type" value="Genomic_DNA"/>
</dbReference>
<keyword evidence="3" id="KW-0820">tRNA-binding</keyword>
<feature type="binding site" evidence="14">
    <location>
        <position position="153"/>
    </location>
    <ligand>
        <name>FMN</name>
        <dbReference type="ChEBI" id="CHEBI:58210"/>
    </ligand>
</feature>
<evidence type="ECO:0000256" key="4">
    <source>
        <dbReference type="ARBA" id="ARBA00022630"/>
    </source>
</evidence>
<dbReference type="Gene3D" id="3.20.20.70">
    <property type="entry name" value="Aldolase class I"/>
    <property type="match status" value="1"/>
</dbReference>
<dbReference type="Gene3D" id="1.10.1200.80">
    <property type="entry name" value="Putative flavin oxidoreducatase, domain 2"/>
    <property type="match status" value="1"/>
</dbReference>
<evidence type="ECO:0000256" key="8">
    <source>
        <dbReference type="ARBA" id="ARBA00022884"/>
    </source>
</evidence>
<dbReference type="OrthoDB" id="9764501at2"/>
<dbReference type="InterPro" id="IPR013785">
    <property type="entry name" value="Aldolase_TIM"/>
</dbReference>
<feature type="binding site" evidence="14">
    <location>
        <begin position="208"/>
        <end position="209"/>
    </location>
    <ligand>
        <name>FMN</name>
        <dbReference type="ChEBI" id="CHEBI:58210"/>
    </ligand>
</feature>
<dbReference type="InterPro" id="IPR024036">
    <property type="entry name" value="tRNA-dHydroUridine_Synthase_C"/>
</dbReference>
<gene>
    <name evidence="16" type="primary">dusB</name>
    <name evidence="16" type="ORF">F9B85_07445</name>
</gene>
<evidence type="ECO:0000256" key="10">
    <source>
        <dbReference type="ARBA" id="ARBA00048205"/>
    </source>
</evidence>
<keyword evidence="17" id="KW-1185">Reference proteome</keyword>
<dbReference type="Proteomes" id="UP000468766">
    <property type="component" value="Unassembled WGS sequence"/>
</dbReference>
<evidence type="ECO:0000256" key="13">
    <source>
        <dbReference type="PIRSR" id="PIRSR006621-1"/>
    </source>
</evidence>
<evidence type="ECO:0000256" key="11">
    <source>
        <dbReference type="ARBA" id="ARBA00048802"/>
    </source>
</evidence>
<comment type="similarity">
    <text evidence="12">Belongs to the dus family.</text>
</comment>
<comment type="caution">
    <text evidence="16">The sequence shown here is derived from an EMBL/GenBank/DDBJ whole genome shotgun (WGS) entry which is preliminary data.</text>
</comment>
<comment type="function">
    <text evidence="2 12">Catalyzes the synthesis of 5,6-dihydrouridine (D), a modified base found in the D-loop of most tRNAs, via the reduction of the C5-C6 double bond in target uridines.</text>
</comment>
<dbReference type="PANTHER" id="PTHR45846:SF1">
    <property type="entry name" value="TRNA-DIHYDROURIDINE(47) SYNTHASE [NAD(P)(+)]-LIKE"/>
    <property type="match status" value="1"/>
</dbReference>
<comment type="cofactor">
    <cofactor evidence="1 12 14">
        <name>FMN</name>
        <dbReference type="ChEBI" id="CHEBI:58210"/>
    </cofactor>
</comment>
<evidence type="ECO:0000256" key="12">
    <source>
        <dbReference type="PIRNR" id="PIRNR006621"/>
    </source>
</evidence>
<comment type="catalytic activity">
    <reaction evidence="11">
        <text>a 5,6-dihydrouridine in tRNA + NAD(+) = a uridine in tRNA + NADH + H(+)</text>
        <dbReference type="Rhea" id="RHEA:54452"/>
        <dbReference type="Rhea" id="RHEA-COMP:13339"/>
        <dbReference type="Rhea" id="RHEA-COMP:13887"/>
        <dbReference type="ChEBI" id="CHEBI:15378"/>
        <dbReference type="ChEBI" id="CHEBI:57540"/>
        <dbReference type="ChEBI" id="CHEBI:57945"/>
        <dbReference type="ChEBI" id="CHEBI:65315"/>
        <dbReference type="ChEBI" id="CHEBI:74443"/>
    </reaction>
</comment>
<evidence type="ECO:0000259" key="15">
    <source>
        <dbReference type="Pfam" id="PF01207"/>
    </source>
</evidence>
<evidence type="ECO:0000256" key="1">
    <source>
        <dbReference type="ARBA" id="ARBA00001917"/>
    </source>
</evidence>
<evidence type="ECO:0000256" key="3">
    <source>
        <dbReference type="ARBA" id="ARBA00022555"/>
    </source>
</evidence>
<evidence type="ECO:0000313" key="16">
    <source>
        <dbReference type="EMBL" id="KAB2953125.1"/>
    </source>
</evidence>
<dbReference type="CDD" id="cd02801">
    <property type="entry name" value="DUS_like_FMN"/>
    <property type="match status" value="1"/>
</dbReference>
<dbReference type="InterPro" id="IPR035587">
    <property type="entry name" value="DUS-like_FMN-bd"/>
</dbReference>
<evidence type="ECO:0000256" key="2">
    <source>
        <dbReference type="ARBA" id="ARBA00002790"/>
    </source>
</evidence>
<keyword evidence="9 12" id="KW-0560">Oxidoreductase</keyword>
<sequence>MAGVTDKSFRSVLRDHGCPLLYTEMISDKALTYGNTNTLELLDISGESRPIVVQIFGSEPDVMAKAAVLVEEKGASIIDINMGCPAPKIVRNQEGSCLLKMPERAVEIARQVVQAVQVPVTVKMRIGWSPEEIVVPELPQRLEAVGVQAITLHGRTRDMFYSGKANWSMIKQTAQALSIPLIGNGDVWEPEDALRMLEETGCSAVMIARGAMGNPWIFSRLIGWTKTGQLAPPPTARERIEQGLIHLERIVAQKGEYRGVREMRSHLAWYLKGLKGASKVRGDINRAPDYNTVIALLTEAMERLKQ</sequence>
<dbReference type="PROSITE" id="PS01136">
    <property type="entry name" value="UPF0034"/>
    <property type="match status" value="1"/>
</dbReference>
<dbReference type="GO" id="GO:0017150">
    <property type="term" value="F:tRNA dihydrouridine synthase activity"/>
    <property type="evidence" value="ECO:0007669"/>
    <property type="project" value="InterPro"/>
</dbReference>
<comment type="catalytic activity">
    <reaction evidence="10">
        <text>a 5,6-dihydrouridine in tRNA + NADP(+) = a uridine in tRNA + NADPH + H(+)</text>
        <dbReference type="Rhea" id="RHEA:23624"/>
        <dbReference type="Rhea" id="RHEA-COMP:13339"/>
        <dbReference type="Rhea" id="RHEA-COMP:13887"/>
        <dbReference type="ChEBI" id="CHEBI:15378"/>
        <dbReference type="ChEBI" id="CHEBI:57783"/>
        <dbReference type="ChEBI" id="CHEBI:58349"/>
        <dbReference type="ChEBI" id="CHEBI:65315"/>
        <dbReference type="ChEBI" id="CHEBI:74443"/>
    </reaction>
</comment>
<feature type="active site" description="Proton donor" evidence="13">
    <location>
        <position position="84"/>
    </location>
</feature>
<protein>
    <recommendedName>
        <fullName evidence="12">tRNA-dihydrouridine synthase</fullName>
        <ecNumber evidence="12">1.3.1.-</ecNumber>
    </recommendedName>
</protein>
<dbReference type="Pfam" id="PF01207">
    <property type="entry name" value="Dus"/>
    <property type="match status" value="1"/>
</dbReference>
<keyword evidence="5 12" id="KW-0288">FMN</keyword>
<evidence type="ECO:0000313" key="17">
    <source>
        <dbReference type="Proteomes" id="UP000468766"/>
    </source>
</evidence>
<evidence type="ECO:0000256" key="14">
    <source>
        <dbReference type="PIRSR" id="PIRSR006621-2"/>
    </source>
</evidence>
<organism evidence="16 17">
    <name type="scientific">Heliorestis acidaminivorans</name>
    <dbReference type="NCBI Taxonomy" id="553427"/>
    <lineage>
        <taxon>Bacteria</taxon>
        <taxon>Bacillati</taxon>
        <taxon>Bacillota</taxon>
        <taxon>Clostridia</taxon>
        <taxon>Eubacteriales</taxon>
        <taxon>Heliobacteriaceae</taxon>
        <taxon>Heliorestis</taxon>
    </lineage>
</organism>
<evidence type="ECO:0000256" key="9">
    <source>
        <dbReference type="ARBA" id="ARBA00023002"/>
    </source>
</evidence>
<dbReference type="PIRSF" id="PIRSF006621">
    <property type="entry name" value="Dus"/>
    <property type="match status" value="1"/>
</dbReference>
<evidence type="ECO:0000256" key="6">
    <source>
        <dbReference type="ARBA" id="ARBA00022694"/>
    </source>
</evidence>
<dbReference type="GO" id="GO:0050660">
    <property type="term" value="F:flavin adenine dinucleotide binding"/>
    <property type="evidence" value="ECO:0007669"/>
    <property type="project" value="InterPro"/>
</dbReference>
<keyword evidence="7" id="KW-0521">NADP</keyword>
<dbReference type="SUPFAM" id="SSF51395">
    <property type="entry name" value="FMN-linked oxidoreductases"/>
    <property type="match status" value="1"/>
</dbReference>
<dbReference type="InterPro" id="IPR018517">
    <property type="entry name" value="tRNA_hU_synthase_CS"/>
</dbReference>
<keyword evidence="14" id="KW-0547">Nucleotide-binding</keyword>
<dbReference type="PANTHER" id="PTHR45846">
    <property type="entry name" value="TRNA-DIHYDROURIDINE(47) SYNTHASE [NAD(P)(+)]-LIKE"/>
    <property type="match status" value="1"/>
</dbReference>
<dbReference type="AlphaFoldDB" id="A0A6I0F069"/>
<feature type="binding site" evidence="14">
    <location>
        <position position="123"/>
    </location>
    <ligand>
        <name>FMN</name>
        <dbReference type="ChEBI" id="CHEBI:58210"/>
    </ligand>
</feature>
<name>A0A6I0F069_9FIRM</name>
<accession>A0A6I0F069</accession>
<dbReference type="InterPro" id="IPR004652">
    <property type="entry name" value="DusB-like"/>
</dbReference>